<evidence type="ECO:0000256" key="3">
    <source>
        <dbReference type="ARBA" id="ARBA00022801"/>
    </source>
</evidence>
<dbReference type="PANTHER" id="PTHR47053:SF1">
    <property type="entry name" value="MUREIN DD-ENDOPEPTIDASE MEPH-RELATED"/>
    <property type="match status" value="1"/>
</dbReference>
<evidence type="ECO:0000256" key="2">
    <source>
        <dbReference type="ARBA" id="ARBA00022670"/>
    </source>
</evidence>
<evidence type="ECO:0000313" key="6">
    <source>
        <dbReference type="EMBL" id="HIW94272.1"/>
    </source>
</evidence>
<dbReference type="Gene3D" id="3.90.1720.10">
    <property type="entry name" value="endopeptidase domain like (from Nostoc punctiforme)"/>
    <property type="match status" value="1"/>
</dbReference>
<dbReference type="InterPro" id="IPR041382">
    <property type="entry name" value="SH3_16"/>
</dbReference>
<comment type="similarity">
    <text evidence="1">Belongs to the peptidase C40 family.</text>
</comment>
<dbReference type="Pfam" id="PF18348">
    <property type="entry name" value="SH3_16"/>
    <property type="match status" value="1"/>
</dbReference>
<dbReference type="PANTHER" id="PTHR47053">
    <property type="entry name" value="MUREIN DD-ENDOPEPTIDASE MEPH-RELATED"/>
    <property type="match status" value="1"/>
</dbReference>
<keyword evidence="3" id="KW-0378">Hydrolase</keyword>
<protein>
    <submittedName>
        <fullName evidence="6">C40 family peptidase</fullName>
    </submittedName>
</protein>
<gene>
    <name evidence="6" type="ORF">H9868_07000</name>
</gene>
<evidence type="ECO:0000256" key="4">
    <source>
        <dbReference type="ARBA" id="ARBA00022807"/>
    </source>
</evidence>
<sequence>MKALIQSPICPLKSRPHDQSELADEALLGMTVEVLEESGTGWYRIRTPYRYEGWAPVEGLLFGEGQVKWWESLPKQVVLRGVCDVLSAPSVQGWCVETVTRGDLLAPIGKPDENGWQRVALPDGREGYTKTGFLGTWHTAPSSEDEAAFRAAVAETAKTYLGAHYRWGGKTPLGIDCSGLVSMAYLLNGVTIYRDAHIREDFPVHEIPRSAIKTGDLLFFPGHVALYLGDGRYIHSTAKNGSDGVVINSLDPAHPDYREDLDKGMTAAGSIF</sequence>
<dbReference type="InterPro" id="IPR000064">
    <property type="entry name" value="NLP_P60_dom"/>
</dbReference>
<dbReference type="InterPro" id="IPR051202">
    <property type="entry name" value="Peptidase_C40"/>
</dbReference>
<proteinExistence type="inferred from homology"/>
<dbReference type="Pfam" id="PF00877">
    <property type="entry name" value="NLPC_P60"/>
    <property type="match status" value="1"/>
</dbReference>
<organism evidence="6 7">
    <name type="scientific">Candidatus Flavonifractor merdipullorum</name>
    <dbReference type="NCBI Taxonomy" id="2838590"/>
    <lineage>
        <taxon>Bacteria</taxon>
        <taxon>Bacillati</taxon>
        <taxon>Bacillota</taxon>
        <taxon>Clostridia</taxon>
        <taxon>Eubacteriales</taxon>
        <taxon>Oscillospiraceae</taxon>
        <taxon>Flavonifractor</taxon>
    </lineage>
</organism>
<dbReference type="AlphaFoldDB" id="A0A9D1UNH5"/>
<evidence type="ECO:0000313" key="7">
    <source>
        <dbReference type="Proteomes" id="UP000824192"/>
    </source>
</evidence>
<comment type="caution">
    <text evidence="6">The sequence shown here is derived from an EMBL/GenBank/DDBJ whole genome shotgun (WGS) entry which is preliminary data.</text>
</comment>
<feature type="domain" description="NlpC/P60" evidence="5">
    <location>
        <begin position="147"/>
        <end position="269"/>
    </location>
</feature>
<dbReference type="Gene3D" id="2.30.30.40">
    <property type="entry name" value="SH3 Domains"/>
    <property type="match status" value="2"/>
</dbReference>
<reference evidence="6" key="1">
    <citation type="journal article" date="2021" name="PeerJ">
        <title>Extensive microbial diversity within the chicken gut microbiome revealed by metagenomics and culture.</title>
        <authorList>
            <person name="Gilroy R."/>
            <person name="Ravi A."/>
            <person name="Getino M."/>
            <person name="Pursley I."/>
            <person name="Horton D.L."/>
            <person name="Alikhan N.F."/>
            <person name="Baker D."/>
            <person name="Gharbi K."/>
            <person name="Hall N."/>
            <person name="Watson M."/>
            <person name="Adriaenssens E.M."/>
            <person name="Foster-Nyarko E."/>
            <person name="Jarju S."/>
            <person name="Secka A."/>
            <person name="Antonio M."/>
            <person name="Oren A."/>
            <person name="Chaudhuri R.R."/>
            <person name="La Ragione R."/>
            <person name="Hildebrand F."/>
            <person name="Pallen M.J."/>
        </authorList>
    </citation>
    <scope>NUCLEOTIDE SEQUENCE</scope>
    <source>
        <strain evidence="6">ChiGjej6B6-1540</strain>
    </source>
</reference>
<reference evidence="6" key="2">
    <citation type="submission" date="2021-04" db="EMBL/GenBank/DDBJ databases">
        <authorList>
            <person name="Gilroy R."/>
        </authorList>
    </citation>
    <scope>NUCLEOTIDE SEQUENCE</scope>
    <source>
        <strain evidence="6">ChiGjej6B6-1540</strain>
    </source>
</reference>
<evidence type="ECO:0000256" key="1">
    <source>
        <dbReference type="ARBA" id="ARBA00007074"/>
    </source>
</evidence>
<dbReference type="Proteomes" id="UP000824192">
    <property type="component" value="Unassembled WGS sequence"/>
</dbReference>
<dbReference type="SUPFAM" id="SSF54001">
    <property type="entry name" value="Cysteine proteinases"/>
    <property type="match status" value="1"/>
</dbReference>
<keyword evidence="2" id="KW-0645">Protease</keyword>
<keyword evidence="4" id="KW-0788">Thiol protease</keyword>
<dbReference type="GO" id="GO:0008234">
    <property type="term" value="F:cysteine-type peptidase activity"/>
    <property type="evidence" value="ECO:0007669"/>
    <property type="project" value="UniProtKB-KW"/>
</dbReference>
<dbReference type="GO" id="GO:0006508">
    <property type="term" value="P:proteolysis"/>
    <property type="evidence" value="ECO:0007669"/>
    <property type="project" value="UniProtKB-KW"/>
</dbReference>
<dbReference type="EMBL" id="DXGA01000148">
    <property type="protein sequence ID" value="HIW94272.1"/>
    <property type="molecule type" value="Genomic_DNA"/>
</dbReference>
<dbReference type="PROSITE" id="PS51935">
    <property type="entry name" value="NLPC_P60"/>
    <property type="match status" value="1"/>
</dbReference>
<dbReference type="InterPro" id="IPR038765">
    <property type="entry name" value="Papain-like_cys_pep_sf"/>
</dbReference>
<name>A0A9D1UNH5_9FIRM</name>
<accession>A0A9D1UNH5</accession>
<evidence type="ECO:0000259" key="5">
    <source>
        <dbReference type="PROSITE" id="PS51935"/>
    </source>
</evidence>